<dbReference type="EMBL" id="JAUEIR010000005">
    <property type="protein sequence ID" value="MDN0069417.1"/>
    <property type="molecule type" value="Genomic_DNA"/>
</dbReference>
<evidence type="ECO:0000313" key="1">
    <source>
        <dbReference type="EMBL" id="MDN0069417.1"/>
    </source>
</evidence>
<proteinExistence type="predicted"/>
<dbReference type="InterPro" id="IPR027417">
    <property type="entry name" value="P-loop_NTPase"/>
</dbReference>
<reference evidence="1" key="1">
    <citation type="submission" date="2023-06" db="EMBL/GenBank/DDBJ databases">
        <authorList>
            <person name="Zeman M."/>
            <person name="Kubasova T."/>
            <person name="Jahodarova E."/>
            <person name="Nykrynova M."/>
            <person name="Rychlik I."/>
        </authorList>
    </citation>
    <scope>NUCLEOTIDE SEQUENCE</scope>
    <source>
        <strain evidence="1">15_COKtk</strain>
    </source>
</reference>
<comment type="caution">
    <text evidence="1">The sequence shown here is derived from an EMBL/GenBank/DDBJ whole genome shotgun (WGS) entry which is preliminary data.</text>
</comment>
<evidence type="ECO:0000313" key="2">
    <source>
        <dbReference type="Proteomes" id="UP001168505"/>
    </source>
</evidence>
<sequence>MLYSSTFSNFTSFRDDLIFDLAAPKNRVRRRYPGNFVQLESGELLLKYAVLAGENAGGKSNFVKAFRFLRSLFVRNDVVPRSSRNLVFCEGAWDAGDGSPTTLQPFEIEIAIKDYFLRYTLHVDEAGIVLEQLERSEKSPHSYRLVFRLLRSERSIAARDDRAVSEGGEGGNQDSGRYSYRAEVGSPLGISRELLASFLEPELDPARLMVITLSMLGERSCKDVVSWFTSDLVIASRSGGAFIFEGVSDDSLDSILHDERYFEILRFADASITDMKIDRDNPFGDSVLIRTLPSGKTYERTLGDDSAGIIDFAQWAVIVYLVVYGNKTVFADEVDGAIDPVLAERALVFVNGKKHRGQLVFTTHNVLSLTLRTLLKEQIYFVTKDPDTLASTLYALSDFSDVRYDVKGEVYDLYMRGMLGGALQG</sequence>
<protein>
    <recommendedName>
        <fullName evidence="3">ATP-binding protein</fullName>
    </recommendedName>
</protein>
<dbReference type="SUPFAM" id="SSF52540">
    <property type="entry name" value="P-loop containing nucleoside triphosphate hydrolases"/>
    <property type="match status" value="1"/>
</dbReference>
<organism evidence="1 2">
    <name type="scientific">Collinsella ihumii</name>
    <dbReference type="NCBI Taxonomy" id="1720204"/>
    <lineage>
        <taxon>Bacteria</taxon>
        <taxon>Bacillati</taxon>
        <taxon>Actinomycetota</taxon>
        <taxon>Coriobacteriia</taxon>
        <taxon>Coriobacteriales</taxon>
        <taxon>Coriobacteriaceae</taxon>
        <taxon>Collinsella</taxon>
    </lineage>
</organism>
<evidence type="ECO:0008006" key="3">
    <source>
        <dbReference type="Google" id="ProtNLM"/>
    </source>
</evidence>
<dbReference type="RefSeq" id="WP_289827153.1">
    <property type="nucleotide sequence ID" value="NZ_JAUEIR010000005.1"/>
</dbReference>
<gene>
    <name evidence="1" type="ORF">QVN40_06825</name>
</gene>
<dbReference type="Proteomes" id="UP001168505">
    <property type="component" value="Unassembled WGS sequence"/>
</dbReference>
<dbReference type="PANTHER" id="PTHR40396">
    <property type="entry name" value="ATPASE-LIKE PROTEIN"/>
    <property type="match status" value="1"/>
</dbReference>
<dbReference type="AlphaFoldDB" id="A0AAW7JQR4"/>
<accession>A0AAW7JQR4</accession>
<dbReference type="PANTHER" id="PTHR40396:SF1">
    <property type="entry name" value="ATPASE AAA-TYPE CORE DOMAIN-CONTAINING PROTEIN"/>
    <property type="match status" value="1"/>
</dbReference>
<reference evidence="1" key="2">
    <citation type="submission" date="2023-08" db="EMBL/GenBank/DDBJ databases">
        <title>Identification and characterization of horizontal gene transfer across gut microbiota members of farm animals based on homology search.</title>
        <authorList>
            <person name="Schwarzerova J."/>
            <person name="Nykrynova M."/>
            <person name="Jureckova K."/>
            <person name="Cejkova D."/>
            <person name="Rychlik I."/>
        </authorList>
    </citation>
    <scope>NUCLEOTIDE SEQUENCE</scope>
    <source>
        <strain evidence="1">15_COKtk</strain>
    </source>
</reference>
<name>A0AAW7JQR4_9ACTN</name>